<accession>A0ABN8E1D7</accession>
<evidence type="ECO:0000313" key="1">
    <source>
        <dbReference type="EMBL" id="CAH0535185.1"/>
    </source>
</evidence>
<dbReference type="EMBL" id="CAKLDI010000002">
    <property type="protein sequence ID" value="CAH0535185.1"/>
    <property type="molecule type" value="Genomic_DNA"/>
</dbReference>
<reference evidence="1" key="1">
    <citation type="submission" date="2021-11" db="EMBL/GenBank/DDBJ databases">
        <authorList>
            <person name="Rodrigo-Torres L."/>
            <person name="Arahal R. D."/>
            <person name="Lucena T."/>
        </authorList>
    </citation>
    <scope>NUCLEOTIDE SEQUENCE</scope>
    <source>
        <strain evidence="1">CECT 7929</strain>
    </source>
</reference>
<dbReference type="RefSeq" id="WP_237468044.1">
    <property type="nucleotide sequence ID" value="NZ_CAKLDI010000002.1"/>
</dbReference>
<dbReference type="Proteomes" id="UP000838672">
    <property type="component" value="Unassembled WGS sequence"/>
</dbReference>
<sequence>MKSFEDELKALEMSDEPEVALPSLDEQRTIVEKLKALEAKGELTPEVLEAHFAQFYAENDAPVH</sequence>
<keyword evidence="2" id="KW-1185">Reference proteome</keyword>
<proteinExistence type="predicted"/>
<evidence type="ECO:0000313" key="2">
    <source>
        <dbReference type="Proteomes" id="UP000838672"/>
    </source>
</evidence>
<name>A0ABN8E1D7_9VIBR</name>
<gene>
    <name evidence="1" type="ORF">VST7929_02846</name>
</gene>
<comment type="caution">
    <text evidence="1">The sequence shown here is derived from an EMBL/GenBank/DDBJ whole genome shotgun (WGS) entry which is preliminary data.</text>
</comment>
<evidence type="ECO:0008006" key="3">
    <source>
        <dbReference type="Google" id="ProtNLM"/>
    </source>
</evidence>
<organism evidence="1 2">
    <name type="scientific">Vibrio stylophorae</name>
    <dbReference type="NCBI Taxonomy" id="659351"/>
    <lineage>
        <taxon>Bacteria</taxon>
        <taxon>Pseudomonadati</taxon>
        <taxon>Pseudomonadota</taxon>
        <taxon>Gammaproteobacteria</taxon>
        <taxon>Vibrionales</taxon>
        <taxon>Vibrionaceae</taxon>
        <taxon>Vibrio</taxon>
    </lineage>
</organism>
<protein>
    <recommendedName>
        <fullName evidence="3">Chromosome partitioning protein ParA</fullName>
    </recommendedName>
</protein>